<dbReference type="InterPro" id="IPR004046">
    <property type="entry name" value="GST_C"/>
</dbReference>
<dbReference type="RefSeq" id="WP_184200290.1">
    <property type="nucleotide sequence ID" value="NZ_BMOX01000066.1"/>
</dbReference>
<dbReference type="SFLD" id="SFLDS00019">
    <property type="entry name" value="Glutathione_Transferase_(cytos"/>
    <property type="match status" value="1"/>
</dbReference>
<dbReference type="Pfam" id="PF02798">
    <property type="entry name" value="GST_N"/>
    <property type="match status" value="1"/>
</dbReference>
<dbReference type="Pfam" id="PF00043">
    <property type="entry name" value="GST_C"/>
    <property type="match status" value="1"/>
</dbReference>
<dbReference type="CDD" id="cd03046">
    <property type="entry name" value="GST_N_GTT1_like"/>
    <property type="match status" value="1"/>
</dbReference>
<dbReference type="GO" id="GO:0004364">
    <property type="term" value="F:glutathione transferase activity"/>
    <property type="evidence" value="ECO:0007669"/>
    <property type="project" value="UniProtKB-EC"/>
</dbReference>
<dbReference type="PROSITE" id="PS50404">
    <property type="entry name" value="GST_NTER"/>
    <property type="match status" value="1"/>
</dbReference>
<evidence type="ECO:0000259" key="2">
    <source>
        <dbReference type="PROSITE" id="PS50404"/>
    </source>
</evidence>
<dbReference type="Gene3D" id="3.40.30.10">
    <property type="entry name" value="Glutaredoxin"/>
    <property type="match status" value="1"/>
</dbReference>
<comment type="caution">
    <text evidence="3">The sequence shown here is derived from an EMBL/GenBank/DDBJ whole genome shotgun (WGS) entry which is preliminary data.</text>
</comment>
<protein>
    <submittedName>
        <fullName evidence="3">Glutathione S-transferase</fullName>
        <ecNumber evidence="3">2.5.1.18</ecNumber>
    </submittedName>
</protein>
<accession>A0A841L754</accession>
<evidence type="ECO:0000313" key="3">
    <source>
        <dbReference type="EMBL" id="MBB6228260.1"/>
    </source>
</evidence>
<keyword evidence="4" id="KW-1185">Reference proteome</keyword>
<evidence type="ECO:0000256" key="1">
    <source>
        <dbReference type="RuleBase" id="RU003494"/>
    </source>
</evidence>
<keyword evidence="3" id="KW-0808">Transferase</keyword>
<dbReference type="InterPro" id="IPR004045">
    <property type="entry name" value="Glutathione_S-Trfase_N"/>
</dbReference>
<dbReference type="InterPro" id="IPR036282">
    <property type="entry name" value="Glutathione-S-Trfase_C_sf"/>
</dbReference>
<sequence length="205" mass="22651">MSHLTLYTNPQSRGMIAHWMLAELGQPFELVNLDYGTTMKAPDYLAINPMGKVPALVHRLSGREVVVTEAAAICAYLAEAFADAGLLPDMTGRAAYFRWMFFCAGPMEAAIMDRHMKVEVSDEQKVMVGYGRYDEAVAALAGAMPTGDEWISGSQFTAADVYVGATVSWGLQFGTLPEQPEFRAYFERLKKRPAYLKVFSEMPAS</sequence>
<dbReference type="EMBL" id="JACIIV010000017">
    <property type="protein sequence ID" value="MBB6228260.1"/>
    <property type="molecule type" value="Genomic_DNA"/>
</dbReference>
<dbReference type="EC" id="2.5.1.18" evidence="3"/>
<feature type="domain" description="GST N-terminal" evidence="2">
    <location>
        <begin position="1"/>
        <end position="85"/>
    </location>
</feature>
<dbReference type="PANTHER" id="PTHR44051">
    <property type="entry name" value="GLUTATHIONE S-TRANSFERASE-RELATED"/>
    <property type="match status" value="1"/>
</dbReference>
<dbReference type="InterPro" id="IPR036249">
    <property type="entry name" value="Thioredoxin-like_sf"/>
</dbReference>
<dbReference type="SUPFAM" id="SSF47616">
    <property type="entry name" value="GST C-terminal domain-like"/>
    <property type="match status" value="1"/>
</dbReference>
<dbReference type="Gene3D" id="1.20.1050.10">
    <property type="match status" value="1"/>
</dbReference>
<dbReference type="InterPro" id="IPR040079">
    <property type="entry name" value="Glutathione_S-Trfase"/>
</dbReference>
<dbReference type="AlphaFoldDB" id="A0A841L754"/>
<comment type="similarity">
    <text evidence="1">Belongs to the GST superfamily.</text>
</comment>
<dbReference type="SFLD" id="SFLDG00358">
    <property type="entry name" value="Main_(cytGST)"/>
    <property type="match status" value="1"/>
</dbReference>
<evidence type="ECO:0000313" key="4">
    <source>
        <dbReference type="Proteomes" id="UP000538147"/>
    </source>
</evidence>
<organism evidence="3 4">
    <name type="scientific">Polymorphobacter multimanifer</name>
    <dbReference type="NCBI Taxonomy" id="1070431"/>
    <lineage>
        <taxon>Bacteria</taxon>
        <taxon>Pseudomonadati</taxon>
        <taxon>Pseudomonadota</taxon>
        <taxon>Alphaproteobacteria</taxon>
        <taxon>Sphingomonadales</taxon>
        <taxon>Sphingosinicellaceae</taxon>
        <taxon>Polymorphobacter</taxon>
    </lineage>
</organism>
<proteinExistence type="inferred from homology"/>
<dbReference type="SFLD" id="SFLDG01150">
    <property type="entry name" value="Main.1:_Beta-like"/>
    <property type="match status" value="1"/>
</dbReference>
<gene>
    <name evidence="3" type="ORF">FHS79_002445</name>
</gene>
<reference evidence="3 4" key="1">
    <citation type="submission" date="2020-08" db="EMBL/GenBank/DDBJ databases">
        <title>Genomic Encyclopedia of Type Strains, Phase IV (KMG-IV): sequencing the most valuable type-strain genomes for metagenomic binning, comparative biology and taxonomic classification.</title>
        <authorList>
            <person name="Goeker M."/>
        </authorList>
    </citation>
    <scope>NUCLEOTIDE SEQUENCE [LARGE SCALE GENOMIC DNA]</scope>
    <source>
        <strain evidence="3 4">DSM 102189</strain>
    </source>
</reference>
<dbReference type="Proteomes" id="UP000538147">
    <property type="component" value="Unassembled WGS sequence"/>
</dbReference>
<name>A0A841L754_9SPHN</name>
<dbReference type="SUPFAM" id="SSF52833">
    <property type="entry name" value="Thioredoxin-like"/>
    <property type="match status" value="1"/>
</dbReference>
<dbReference type="PANTHER" id="PTHR44051:SF21">
    <property type="entry name" value="GLUTATHIONE S-TRANSFERASE FAMILY PROTEIN"/>
    <property type="match status" value="1"/>
</dbReference>
<dbReference type="CDD" id="cd03207">
    <property type="entry name" value="GST_C_8"/>
    <property type="match status" value="1"/>
</dbReference>